<evidence type="ECO:0000259" key="6">
    <source>
        <dbReference type="SMART" id="SM00644"/>
    </source>
</evidence>
<dbReference type="RefSeq" id="WP_136530182.1">
    <property type="nucleotide sequence ID" value="NZ_STGX01000009.1"/>
</dbReference>
<proteinExistence type="predicted"/>
<dbReference type="EMBL" id="STGX01000009">
    <property type="protein sequence ID" value="THV27949.1"/>
    <property type="molecule type" value="Genomic_DNA"/>
</dbReference>
<dbReference type="CDD" id="cd06583">
    <property type="entry name" value="PGRP"/>
    <property type="match status" value="1"/>
</dbReference>
<evidence type="ECO:0000256" key="1">
    <source>
        <dbReference type="ARBA" id="ARBA00001561"/>
    </source>
</evidence>
<dbReference type="Proteomes" id="UP000305792">
    <property type="component" value="Unassembled WGS sequence"/>
</dbReference>
<organism evidence="7 8">
    <name type="scientific">Glycomyces paridis</name>
    <dbReference type="NCBI Taxonomy" id="2126555"/>
    <lineage>
        <taxon>Bacteria</taxon>
        <taxon>Bacillati</taxon>
        <taxon>Actinomycetota</taxon>
        <taxon>Actinomycetes</taxon>
        <taxon>Glycomycetales</taxon>
        <taxon>Glycomycetaceae</taxon>
        <taxon>Glycomyces</taxon>
    </lineage>
</organism>
<evidence type="ECO:0000256" key="2">
    <source>
        <dbReference type="ARBA" id="ARBA00011901"/>
    </source>
</evidence>
<evidence type="ECO:0000313" key="7">
    <source>
        <dbReference type="EMBL" id="THV27949.1"/>
    </source>
</evidence>
<keyword evidence="3" id="KW-0378">Hydrolase</keyword>
<dbReference type="InterPro" id="IPR051206">
    <property type="entry name" value="NAMLAA_amidase_2"/>
</dbReference>
<dbReference type="Gene3D" id="3.40.80.10">
    <property type="entry name" value="Peptidoglycan recognition protein-like"/>
    <property type="match status" value="1"/>
</dbReference>
<sequence length="301" mass="32136">MSRWTDLATWRGPTPHKNAGKQTEVRGLVVHIAAGWYDGTIDWQKNPKSKVSSHFVVSRKGEVAQMVDTADAAWTQRSGNGEWLSVECEGFIASDEKNPGGWERLTDAQLDAVARLLARCHTAHAVPLQVTSSATGRGLGHHSMGADWGHKQCPGAPIIAQKPAIVARAAALTNGDDDMPLNKNDAEVVWSTDGLIPAPATALKTDPRNTHWAPASYLQWTYASVADVKAEQKAARLRDEAILAAVKGLDTAAVLAAVKAAAAADVKRDAELIAELRSMAAGHPEADAIVDALAVRLTNRE</sequence>
<dbReference type="Pfam" id="PF01510">
    <property type="entry name" value="Amidase_2"/>
    <property type="match status" value="1"/>
</dbReference>
<dbReference type="SUPFAM" id="SSF55846">
    <property type="entry name" value="N-acetylmuramoyl-L-alanine amidase-like"/>
    <property type="match status" value="1"/>
</dbReference>
<keyword evidence="8" id="KW-1185">Reference proteome</keyword>
<dbReference type="InterPro" id="IPR002502">
    <property type="entry name" value="Amidase_domain"/>
</dbReference>
<protein>
    <recommendedName>
        <fullName evidence="2">N-acetylmuramoyl-L-alanine amidase</fullName>
        <ecNumber evidence="2">3.5.1.28</ecNumber>
    </recommendedName>
</protein>
<evidence type="ECO:0000313" key="8">
    <source>
        <dbReference type="Proteomes" id="UP000305792"/>
    </source>
</evidence>
<evidence type="ECO:0000256" key="4">
    <source>
        <dbReference type="ARBA" id="ARBA00023316"/>
    </source>
</evidence>
<dbReference type="GO" id="GO:0009253">
    <property type="term" value="P:peptidoglycan catabolic process"/>
    <property type="evidence" value="ECO:0007669"/>
    <property type="project" value="InterPro"/>
</dbReference>
<accession>A0A4S8PHS9</accession>
<feature type="domain" description="N-acetylmuramoyl-L-alanine amidase" evidence="6">
    <location>
        <begin position="14"/>
        <end position="155"/>
    </location>
</feature>
<comment type="caution">
    <text evidence="7">The sequence shown here is derived from an EMBL/GenBank/DDBJ whole genome shotgun (WGS) entry which is preliminary data.</text>
</comment>
<dbReference type="GO" id="GO:0009254">
    <property type="term" value="P:peptidoglycan turnover"/>
    <property type="evidence" value="ECO:0007669"/>
    <property type="project" value="TreeGrafter"/>
</dbReference>
<feature type="region of interest" description="Disordered" evidence="5">
    <location>
        <begin position="1"/>
        <end position="22"/>
    </location>
</feature>
<dbReference type="InterPro" id="IPR036505">
    <property type="entry name" value="Amidase/PGRP_sf"/>
</dbReference>
<dbReference type="AlphaFoldDB" id="A0A4S8PHS9"/>
<reference evidence="7 8" key="1">
    <citation type="journal article" date="2018" name="Int. J. Syst. Evol. Microbiol.">
        <title>Glycomyces paridis sp. nov., isolated from the medicinal plant Paris polyphylla.</title>
        <authorList>
            <person name="Fang X.M."/>
            <person name="Bai J.L."/>
            <person name="Su J."/>
            <person name="Zhao L.L."/>
            <person name="Liu H.Y."/>
            <person name="Ma B.P."/>
            <person name="Zhang Y.Q."/>
            <person name="Yu L.Y."/>
        </authorList>
    </citation>
    <scope>NUCLEOTIDE SEQUENCE [LARGE SCALE GENOMIC DNA]</scope>
    <source>
        <strain evidence="7 8">CPCC 204357</strain>
    </source>
</reference>
<dbReference type="GO" id="GO:0008745">
    <property type="term" value="F:N-acetylmuramoyl-L-alanine amidase activity"/>
    <property type="evidence" value="ECO:0007669"/>
    <property type="project" value="UniProtKB-EC"/>
</dbReference>
<dbReference type="SMART" id="SM00644">
    <property type="entry name" value="Ami_2"/>
    <property type="match status" value="1"/>
</dbReference>
<dbReference type="EC" id="3.5.1.28" evidence="2"/>
<comment type="catalytic activity">
    <reaction evidence="1">
        <text>Hydrolyzes the link between N-acetylmuramoyl residues and L-amino acid residues in certain cell-wall glycopeptides.</text>
        <dbReference type="EC" id="3.5.1.28"/>
    </reaction>
</comment>
<dbReference type="GO" id="GO:0071555">
    <property type="term" value="P:cell wall organization"/>
    <property type="evidence" value="ECO:0007669"/>
    <property type="project" value="UniProtKB-KW"/>
</dbReference>
<keyword evidence="4" id="KW-0961">Cell wall biogenesis/degradation</keyword>
<evidence type="ECO:0000256" key="5">
    <source>
        <dbReference type="SAM" id="MobiDB-lite"/>
    </source>
</evidence>
<dbReference type="OrthoDB" id="66275at2"/>
<dbReference type="PANTHER" id="PTHR30417">
    <property type="entry name" value="N-ACETYLMURAMOYL-L-ALANINE AMIDASE AMID"/>
    <property type="match status" value="1"/>
</dbReference>
<name>A0A4S8PHS9_9ACTN</name>
<dbReference type="PANTHER" id="PTHR30417:SF1">
    <property type="entry name" value="N-ACETYLMURAMOYL-L-ALANINE AMIDASE AMID"/>
    <property type="match status" value="1"/>
</dbReference>
<evidence type="ECO:0000256" key="3">
    <source>
        <dbReference type="ARBA" id="ARBA00022801"/>
    </source>
</evidence>
<gene>
    <name evidence="7" type="ORF">E9998_13240</name>
</gene>